<proteinExistence type="predicted"/>
<evidence type="ECO:0000313" key="2">
    <source>
        <dbReference type="Proteomes" id="UP000019335"/>
    </source>
</evidence>
<sequence length="67" mass="7730">MYPSTTSVDTASIHILYSLKRYTARMLEHIALLWASLSLKRMARWLIAQSLSSRRFGLQMCSGRRPT</sequence>
<name>W7T9N0_9STRA</name>
<protein>
    <submittedName>
        <fullName evidence="1">Uncharacterized protein</fullName>
    </submittedName>
</protein>
<keyword evidence="2" id="KW-1185">Reference proteome</keyword>
<dbReference type="EMBL" id="AZIL01001538">
    <property type="protein sequence ID" value="EWM23720.1"/>
    <property type="molecule type" value="Genomic_DNA"/>
</dbReference>
<reference evidence="1 2" key="1">
    <citation type="journal article" date="2014" name="Mol. Plant">
        <title>Chromosome Scale Genome Assembly and Transcriptome Profiling of Nannochloropsis gaditana in Nitrogen Depletion.</title>
        <authorList>
            <person name="Corteggiani Carpinelli E."/>
            <person name="Telatin A."/>
            <person name="Vitulo N."/>
            <person name="Forcato C."/>
            <person name="D'Angelo M."/>
            <person name="Schiavon R."/>
            <person name="Vezzi A."/>
            <person name="Giacometti G.M."/>
            <person name="Morosinotto T."/>
            <person name="Valle G."/>
        </authorList>
    </citation>
    <scope>NUCLEOTIDE SEQUENCE [LARGE SCALE GENOMIC DNA]</scope>
    <source>
        <strain evidence="1 2">B-31</strain>
    </source>
</reference>
<gene>
    <name evidence="1" type="ORF">Naga_100688g1</name>
</gene>
<organism evidence="1 2">
    <name type="scientific">Nannochloropsis gaditana</name>
    <dbReference type="NCBI Taxonomy" id="72520"/>
    <lineage>
        <taxon>Eukaryota</taxon>
        <taxon>Sar</taxon>
        <taxon>Stramenopiles</taxon>
        <taxon>Ochrophyta</taxon>
        <taxon>Eustigmatophyceae</taxon>
        <taxon>Eustigmatales</taxon>
        <taxon>Monodopsidaceae</taxon>
        <taxon>Nannochloropsis</taxon>
    </lineage>
</organism>
<comment type="caution">
    <text evidence="1">The sequence shown here is derived from an EMBL/GenBank/DDBJ whole genome shotgun (WGS) entry which is preliminary data.</text>
</comment>
<dbReference type="Proteomes" id="UP000019335">
    <property type="component" value="Chromosome 16"/>
</dbReference>
<evidence type="ECO:0000313" key="1">
    <source>
        <dbReference type="EMBL" id="EWM23720.1"/>
    </source>
</evidence>
<accession>W7T9N0</accession>
<dbReference type="AlphaFoldDB" id="W7T9N0"/>